<keyword evidence="7" id="KW-1185">Reference proteome</keyword>
<dbReference type="InterPro" id="IPR004358">
    <property type="entry name" value="Sig_transdc_His_kin-like_C"/>
</dbReference>
<dbReference type="EC" id="2.7.13.3" evidence="2"/>
<dbReference type="CDD" id="cd13704">
    <property type="entry name" value="PBP2_HisK"/>
    <property type="match status" value="1"/>
</dbReference>
<feature type="transmembrane region" description="Helical" evidence="4">
    <location>
        <begin position="289"/>
        <end position="311"/>
    </location>
</feature>
<dbReference type="InterPro" id="IPR036890">
    <property type="entry name" value="HATPase_C_sf"/>
</dbReference>
<keyword evidence="3" id="KW-0597">Phosphoprotein</keyword>
<accession>A0ABT4JVP2</accession>
<dbReference type="SUPFAM" id="SSF55874">
    <property type="entry name" value="ATPase domain of HSP90 chaperone/DNA topoisomerase II/histidine kinase"/>
    <property type="match status" value="1"/>
</dbReference>
<evidence type="ECO:0000256" key="1">
    <source>
        <dbReference type="ARBA" id="ARBA00000085"/>
    </source>
</evidence>
<reference evidence="6" key="1">
    <citation type="submission" date="2022-12" db="EMBL/GenBank/DDBJ databases">
        <title>Marinomonas 15G1-11 sp. nov, isolated from marine algae.</title>
        <authorList>
            <person name="Butt M."/>
            <person name="Choi D.G."/>
            <person name="Kim J.M."/>
            <person name="Lee J.K."/>
            <person name="Baek J.H."/>
            <person name="Jeon C.O."/>
        </authorList>
    </citation>
    <scope>NUCLEOTIDE SEQUENCE</scope>
    <source>
        <strain evidence="6">15G1-11</strain>
    </source>
</reference>
<dbReference type="PROSITE" id="PS50109">
    <property type="entry name" value="HIS_KIN"/>
    <property type="match status" value="1"/>
</dbReference>
<gene>
    <name evidence="6" type="ORF">O1D97_12735</name>
</gene>
<organism evidence="6 7">
    <name type="scientific">Marinomonas phaeophyticola</name>
    <dbReference type="NCBI Taxonomy" id="3004091"/>
    <lineage>
        <taxon>Bacteria</taxon>
        <taxon>Pseudomonadati</taxon>
        <taxon>Pseudomonadota</taxon>
        <taxon>Gammaproteobacteria</taxon>
        <taxon>Oceanospirillales</taxon>
        <taxon>Oceanospirillaceae</taxon>
        <taxon>Marinomonas</taxon>
    </lineage>
</organism>
<dbReference type="InterPro" id="IPR005467">
    <property type="entry name" value="His_kinase_dom"/>
</dbReference>
<keyword evidence="4" id="KW-1133">Transmembrane helix</keyword>
<dbReference type="PRINTS" id="PR00344">
    <property type="entry name" value="BCTRLSENSOR"/>
</dbReference>
<evidence type="ECO:0000313" key="6">
    <source>
        <dbReference type="EMBL" id="MCZ2722451.1"/>
    </source>
</evidence>
<dbReference type="Pfam" id="PF00497">
    <property type="entry name" value="SBP_bac_3"/>
    <property type="match status" value="1"/>
</dbReference>
<dbReference type="Pfam" id="PF02518">
    <property type="entry name" value="HATPase_c"/>
    <property type="match status" value="1"/>
</dbReference>
<dbReference type="SMART" id="SM00062">
    <property type="entry name" value="PBPb"/>
    <property type="match status" value="1"/>
</dbReference>
<evidence type="ECO:0000259" key="5">
    <source>
        <dbReference type="PROSITE" id="PS50109"/>
    </source>
</evidence>
<name>A0ABT4JVP2_9GAMM</name>
<dbReference type="InterPro" id="IPR036097">
    <property type="entry name" value="HisK_dim/P_sf"/>
</dbReference>
<dbReference type="PANTHER" id="PTHR43065:SF42">
    <property type="entry name" value="TWO-COMPONENT SENSOR PPRA"/>
    <property type="match status" value="1"/>
</dbReference>
<comment type="catalytic activity">
    <reaction evidence="1">
        <text>ATP + protein L-histidine = ADP + protein N-phospho-L-histidine.</text>
        <dbReference type="EC" id="2.7.13.3"/>
    </reaction>
</comment>
<dbReference type="InterPro" id="IPR003594">
    <property type="entry name" value="HATPase_dom"/>
</dbReference>
<protein>
    <recommendedName>
        <fullName evidence="2">histidine kinase</fullName>
        <ecNumber evidence="2">2.7.13.3</ecNumber>
    </recommendedName>
</protein>
<dbReference type="EMBL" id="JAPUBN010000017">
    <property type="protein sequence ID" value="MCZ2722451.1"/>
    <property type="molecule type" value="Genomic_DNA"/>
</dbReference>
<evidence type="ECO:0000256" key="3">
    <source>
        <dbReference type="ARBA" id="ARBA00022553"/>
    </source>
</evidence>
<proteinExistence type="predicted"/>
<dbReference type="RefSeq" id="WP_269126086.1">
    <property type="nucleotide sequence ID" value="NZ_JAPUBN010000017.1"/>
</dbReference>
<dbReference type="Gene3D" id="3.40.190.10">
    <property type="entry name" value="Periplasmic binding protein-like II"/>
    <property type="match status" value="2"/>
</dbReference>
<keyword evidence="4" id="KW-0812">Transmembrane</keyword>
<dbReference type="SUPFAM" id="SSF47384">
    <property type="entry name" value="Homodimeric domain of signal transducing histidine kinase"/>
    <property type="match status" value="1"/>
</dbReference>
<dbReference type="SMART" id="SM00387">
    <property type="entry name" value="HATPase_c"/>
    <property type="match status" value="1"/>
</dbReference>
<dbReference type="InterPro" id="IPR003661">
    <property type="entry name" value="HisK_dim/P_dom"/>
</dbReference>
<evidence type="ECO:0000313" key="7">
    <source>
        <dbReference type="Proteomes" id="UP001149719"/>
    </source>
</evidence>
<evidence type="ECO:0000256" key="2">
    <source>
        <dbReference type="ARBA" id="ARBA00012438"/>
    </source>
</evidence>
<dbReference type="InterPro" id="IPR001638">
    <property type="entry name" value="Solute-binding_3/MltF_N"/>
</dbReference>
<dbReference type="Proteomes" id="UP001149719">
    <property type="component" value="Unassembled WGS sequence"/>
</dbReference>
<dbReference type="CDD" id="cd00082">
    <property type="entry name" value="HisKA"/>
    <property type="match status" value="1"/>
</dbReference>
<dbReference type="SUPFAM" id="SSF53850">
    <property type="entry name" value="Periplasmic binding protein-like II"/>
    <property type="match status" value="1"/>
</dbReference>
<dbReference type="Gene3D" id="1.10.287.130">
    <property type="match status" value="1"/>
</dbReference>
<keyword evidence="4" id="KW-0472">Membrane</keyword>
<dbReference type="Gene3D" id="3.30.565.10">
    <property type="entry name" value="Histidine kinase-like ATPase, C-terminal domain"/>
    <property type="match status" value="1"/>
</dbReference>
<comment type="caution">
    <text evidence="6">The sequence shown here is derived from an EMBL/GenBank/DDBJ whole genome shotgun (WGS) entry which is preliminary data.</text>
</comment>
<feature type="domain" description="Histidine kinase" evidence="5">
    <location>
        <begin position="344"/>
        <end position="581"/>
    </location>
</feature>
<evidence type="ECO:0000256" key="4">
    <source>
        <dbReference type="SAM" id="Phobius"/>
    </source>
</evidence>
<sequence>MIKKLSESGFYPYCFFLIILIFSTSTLANTIEPAPQVSLKESGLLIAENALSQGLTINIAADSNYPPYEFLNDQGEPAGYSVELTKAIAQVMGFKVNIVMTDWQNALRGLYSGEFDALQNIAYSDERAKSIIFSPPHSIANQAIFARTEDPKIHSLEALKNKTVLVQNASIMHEYLIAKNIDAVIVPTKTHTDALRQLSAGKYDFALVANLPSLYLSKEFNLNNIQPIFNPVDGQRLSYGALAGNEDLIARFSEGLAILKNTGVQQKIYDKWLGALENKKSLLKTIGPVAIYILGFLGLIFIGIIVWNSMLRKEVEKRSQQLKAQQQQLIQADKMASLGVLVSGVAHEINNPTGLLIVNLPLLKSAWEDALPYLERLQENEPISLAGLSFERIKTEMPYIIDEMNHSTIKIRDIVNDLKDFARIESEDNKSHVSLNHLVSTAVRLVDTSIRNATTQFELSLDPKNPHIYANAQRIEQVIINLLINACDALEDTTKRIRLTTSYYEDQQSVIMKFEDQGHGIKEEHLSRLSEPFFTTKRDIGGTGLGLSVSSGIIASHHGSISFNSAIGIGTTVTVTLPVVQTIT</sequence>
<dbReference type="PANTHER" id="PTHR43065">
    <property type="entry name" value="SENSOR HISTIDINE KINASE"/>
    <property type="match status" value="1"/>
</dbReference>